<name>A0AAV7WWZ6_PLEWA</name>
<sequence>MLAQSVLALDSNLNVLCGKLDNWDHSRRKDEAVVGSQNDEIIDKLATLPDLLTSIIQHCKYAVGNCNKTTGNWAEGNQQETGTLEFLSKDSIVYTEGEDGSSEMESNNTQQIAKPPEAQFIVFTNVPANIEEQVVDVKQKPPCEKDLRTKHHRQLTRQQKKKLKKNT</sequence>
<dbReference type="AlphaFoldDB" id="A0AAV7WWZ6"/>
<reference evidence="2" key="1">
    <citation type="journal article" date="2022" name="bioRxiv">
        <title>Sequencing and chromosome-scale assembly of the giantPleurodeles waltlgenome.</title>
        <authorList>
            <person name="Brown T."/>
            <person name="Elewa A."/>
            <person name="Iarovenko S."/>
            <person name="Subramanian E."/>
            <person name="Araus A.J."/>
            <person name="Petzold A."/>
            <person name="Susuki M."/>
            <person name="Suzuki K.-i.T."/>
            <person name="Hayashi T."/>
            <person name="Toyoda A."/>
            <person name="Oliveira C."/>
            <person name="Osipova E."/>
            <person name="Leigh N.D."/>
            <person name="Simon A."/>
            <person name="Yun M.H."/>
        </authorList>
    </citation>
    <scope>NUCLEOTIDE SEQUENCE</scope>
    <source>
        <strain evidence="2">20211129_DDA</strain>
        <tissue evidence="2">Liver</tissue>
    </source>
</reference>
<evidence type="ECO:0000313" key="3">
    <source>
        <dbReference type="Proteomes" id="UP001066276"/>
    </source>
</evidence>
<gene>
    <name evidence="2" type="ORF">NDU88_006207</name>
</gene>
<accession>A0AAV7WWZ6</accession>
<evidence type="ECO:0000256" key="1">
    <source>
        <dbReference type="SAM" id="MobiDB-lite"/>
    </source>
</evidence>
<dbReference type="EMBL" id="JANPWB010000001">
    <property type="protein sequence ID" value="KAJ1218629.1"/>
    <property type="molecule type" value="Genomic_DNA"/>
</dbReference>
<evidence type="ECO:0000313" key="2">
    <source>
        <dbReference type="EMBL" id="KAJ1218629.1"/>
    </source>
</evidence>
<feature type="compositionally biased region" description="Basic residues" evidence="1">
    <location>
        <begin position="148"/>
        <end position="167"/>
    </location>
</feature>
<keyword evidence="3" id="KW-1185">Reference proteome</keyword>
<comment type="caution">
    <text evidence="2">The sequence shown here is derived from an EMBL/GenBank/DDBJ whole genome shotgun (WGS) entry which is preliminary data.</text>
</comment>
<proteinExistence type="predicted"/>
<protein>
    <submittedName>
        <fullName evidence="2">Uncharacterized protein</fullName>
    </submittedName>
</protein>
<organism evidence="2 3">
    <name type="scientific">Pleurodeles waltl</name>
    <name type="common">Iberian ribbed newt</name>
    <dbReference type="NCBI Taxonomy" id="8319"/>
    <lineage>
        <taxon>Eukaryota</taxon>
        <taxon>Metazoa</taxon>
        <taxon>Chordata</taxon>
        <taxon>Craniata</taxon>
        <taxon>Vertebrata</taxon>
        <taxon>Euteleostomi</taxon>
        <taxon>Amphibia</taxon>
        <taxon>Batrachia</taxon>
        <taxon>Caudata</taxon>
        <taxon>Salamandroidea</taxon>
        <taxon>Salamandridae</taxon>
        <taxon>Pleurodelinae</taxon>
        <taxon>Pleurodeles</taxon>
    </lineage>
</organism>
<dbReference type="Proteomes" id="UP001066276">
    <property type="component" value="Chromosome 1_1"/>
</dbReference>
<feature type="region of interest" description="Disordered" evidence="1">
    <location>
        <begin position="140"/>
        <end position="167"/>
    </location>
</feature>